<evidence type="ECO:0000256" key="1">
    <source>
        <dbReference type="SAM" id="MobiDB-lite"/>
    </source>
</evidence>
<feature type="compositionally biased region" description="Low complexity" evidence="1">
    <location>
        <begin position="173"/>
        <end position="192"/>
    </location>
</feature>
<protein>
    <submittedName>
        <fullName evidence="2">Uncharacterized protein</fullName>
    </submittedName>
</protein>
<sequence length="611" mass="63477">MSGLYQSASWFAVEAPFLRQLAGILPAMRLLPAQRLIECRHAPRPTAYYSTCAHVSIASLPSGTHSSLIMRWSRGAAGRPSGRPEVAAKALPFDSSSGEILVAAEAGVATSTLVLGCLFTMLGSKPTVGAPCRSGSPSADGQTLFAFLCATMPRYKPALPQAARAAVSAASATTSKHLSPQPQLQQQVPHQLASSAPASSVHPGSPGSTGSAACPPQEHSEPSTSAGGGSGHVCDSHTDSNSGSGARNCHTNDSGGNGSSSGGHGDHGGGFSGGRGGSSGGWDGGWGRGFGAAGDSGGGIPRGGIAACLLAMAAALALVGPWSNTLRRLLGSDFQDHHVLRNQQQQQLHQPVDYLRQEAPGARPSQRPSARWELPGSGAGSSFAIRMRRIACPGFPAGRRLLGAWPAWLPLYEHNCQRLALPYSDEHDVQQDATERLMAARLMQEQNAWMHADPYGFSHGGDELALRAPQQPQQEPRQQCHHASGRRSRSASRAHHAAAGDRGASSSGSIREVSPERLHTSAARRFAGRVAGPGRENALRRRTVSGRLKTPVAGADGGEGCASGRGHGGMKTVNLREEIAALGAMKERLQAAHDRAEGWLLASQGSGVALA</sequence>
<gene>
    <name evidence="2" type="ORF">Agub_g7987</name>
</gene>
<organism evidence="2 3">
    <name type="scientific">Astrephomene gubernaculifera</name>
    <dbReference type="NCBI Taxonomy" id="47775"/>
    <lineage>
        <taxon>Eukaryota</taxon>
        <taxon>Viridiplantae</taxon>
        <taxon>Chlorophyta</taxon>
        <taxon>core chlorophytes</taxon>
        <taxon>Chlorophyceae</taxon>
        <taxon>CS clade</taxon>
        <taxon>Chlamydomonadales</taxon>
        <taxon>Astrephomenaceae</taxon>
        <taxon>Astrephomene</taxon>
    </lineage>
</organism>
<dbReference type="Proteomes" id="UP001054857">
    <property type="component" value="Unassembled WGS sequence"/>
</dbReference>
<evidence type="ECO:0000313" key="3">
    <source>
        <dbReference type="Proteomes" id="UP001054857"/>
    </source>
</evidence>
<feature type="compositionally biased region" description="Polar residues" evidence="1">
    <location>
        <begin position="239"/>
        <end position="251"/>
    </location>
</feature>
<feature type="compositionally biased region" description="Low complexity" evidence="1">
    <location>
        <begin position="468"/>
        <end position="477"/>
    </location>
</feature>
<name>A0AAD3DQX7_9CHLO</name>
<feature type="region of interest" description="Disordered" evidence="1">
    <location>
        <begin position="549"/>
        <end position="569"/>
    </location>
</feature>
<feature type="compositionally biased region" description="Basic residues" evidence="1">
    <location>
        <begin position="479"/>
        <end position="496"/>
    </location>
</feature>
<feature type="compositionally biased region" description="Low complexity" evidence="1">
    <location>
        <begin position="500"/>
        <end position="509"/>
    </location>
</feature>
<accession>A0AAD3DQX7</accession>
<keyword evidence="3" id="KW-1185">Reference proteome</keyword>
<feature type="region of interest" description="Disordered" evidence="1">
    <location>
        <begin position="468"/>
        <end position="521"/>
    </location>
</feature>
<feature type="compositionally biased region" description="Gly residues" evidence="1">
    <location>
        <begin position="255"/>
        <end position="282"/>
    </location>
</feature>
<dbReference type="AlphaFoldDB" id="A0AAD3DQX7"/>
<comment type="caution">
    <text evidence="2">The sequence shown here is derived from an EMBL/GenBank/DDBJ whole genome shotgun (WGS) entry which is preliminary data.</text>
</comment>
<reference evidence="2 3" key="1">
    <citation type="journal article" date="2021" name="Sci. Rep.">
        <title>Genome sequencing of the multicellular alga Astrephomene provides insights into convergent evolution of germ-soma differentiation.</title>
        <authorList>
            <person name="Yamashita S."/>
            <person name="Yamamoto K."/>
            <person name="Matsuzaki R."/>
            <person name="Suzuki S."/>
            <person name="Yamaguchi H."/>
            <person name="Hirooka S."/>
            <person name="Minakuchi Y."/>
            <person name="Miyagishima S."/>
            <person name="Kawachi M."/>
            <person name="Toyoda A."/>
            <person name="Nozaki H."/>
        </authorList>
    </citation>
    <scope>NUCLEOTIDE SEQUENCE [LARGE SCALE GENOMIC DNA]</scope>
    <source>
        <strain evidence="2 3">NIES-4017</strain>
    </source>
</reference>
<proteinExistence type="predicted"/>
<feature type="region of interest" description="Disordered" evidence="1">
    <location>
        <begin position="173"/>
        <end position="282"/>
    </location>
</feature>
<dbReference type="EMBL" id="BMAR01000014">
    <property type="protein sequence ID" value="GFR46405.1"/>
    <property type="molecule type" value="Genomic_DNA"/>
</dbReference>
<evidence type="ECO:0000313" key="2">
    <source>
        <dbReference type="EMBL" id="GFR46405.1"/>
    </source>
</evidence>
<feature type="compositionally biased region" description="Gly residues" evidence="1">
    <location>
        <begin position="555"/>
        <end position="569"/>
    </location>
</feature>